<feature type="region of interest" description="Disordered" evidence="1">
    <location>
        <begin position="682"/>
        <end position="706"/>
    </location>
</feature>
<keyword evidence="3" id="KW-1185">Reference proteome</keyword>
<proteinExistence type="predicted"/>
<reference evidence="2" key="1">
    <citation type="submission" date="2016-01" db="EMBL/GenBank/DDBJ databases">
        <authorList>
            <person name="Mcilroy J.S."/>
            <person name="Karst M S."/>
            <person name="Albertsen M."/>
        </authorList>
    </citation>
    <scope>NUCLEOTIDE SEQUENCE</scope>
    <source>
        <strain evidence="2">Cfx-K</strain>
    </source>
</reference>
<sequence length="706" mass="76617">MTFLLLDGLNEWRRGAALPRPGGPPPLAVGDTLTLPAAPGGPLAFDAADGSLGRLRLPRGLALDGAATPYLLVGGSDEGSHPHVLRFDRAQRRFRRLPAIGGQTGDARGLYEPQALALSGGALTIADAGRVVVYDTATLALLAVLPLPGETPLDLAAHAGHIYVLTAGRLYRHRPGAQWLEPVLSAADTPDEGLPDRWRAVLVNRAGQLLLYNGRWLERYDARGGFLGRVADAGDVRHEFDRPALYADHHDPPRFLVPPEMADDCDPRRPTAPPAPESAAWAAALRAPDSLFFRLPDGRPVRPETDPAVIDETPRPALYAARGFWFSEPLDSRHYRCQWHAVEVELDALPRGSRVALSTYSGAGHADALHIQPGQWDDCGGQTGDMRDGPVSFTALVRSRPGQFLRLRLELTGDGRRSPQVRRLKVIYPRDAYLRYLPAEFQRDEPSRLFLEHYLALVQTEWDAIEARVADFAALADPRAVADEQLPFLAAWLGLPLEGEWSAEQQRRLLIAAPSIMARRGTAAGLRAYLRVYLENMTGLTAAQQGAYPVIIEGFRQRARATLPAGDGLAAGLPLWSPAAVGRLQLDVFATEGEVALIATNDPARDLYHAHAHRFTVVVPAAWVRDAAAERLLRRAIDAEKPAHTAYELRLLPSRLVVGGQSTVGVDTIVGRRPPPRLNRAALGESALPGPDTAAPGVRLPGLRLG</sequence>
<dbReference type="InterPro" id="IPR006521">
    <property type="entry name" value="Tail_protein_I"/>
</dbReference>
<dbReference type="EMBL" id="LN890656">
    <property type="protein sequence ID" value="CUS06220.1"/>
    <property type="molecule type" value="Genomic_DNA"/>
</dbReference>
<evidence type="ECO:0008006" key="4">
    <source>
        <dbReference type="Google" id="ProtNLM"/>
    </source>
</evidence>
<protein>
    <recommendedName>
        <fullName evidence="4">Phage tail protein</fullName>
    </recommendedName>
</protein>
<evidence type="ECO:0000256" key="1">
    <source>
        <dbReference type="SAM" id="MobiDB-lite"/>
    </source>
</evidence>
<dbReference type="SUPFAM" id="SSF101898">
    <property type="entry name" value="NHL repeat"/>
    <property type="match status" value="1"/>
</dbReference>
<dbReference type="OrthoDB" id="370073at2"/>
<gene>
    <name evidence="2" type="ORF">CFX0092_B0686</name>
</gene>
<dbReference type="InterPro" id="IPR011748">
    <property type="entry name" value="Unchr_phage_tail-like"/>
</dbReference>
<dbReference type="Pfam" id="PF09684">
    <property type="entry name" value="Tail_P2_I"/>
    <property type="match status" value="1"/>
</dbReference>
<evidence type="ECO:0000313" key="2">
    <source>
        <dbReference type="EMBL" id="CUS06220.1"/>
    </source>
</evidence>
<dbReference type="Proteomes" id="UP000215027">
    <property type="component" value="Chromosome II"/>
</dbReference>
<dbReference type="NCBIfam" id="TIGR02242">
    <property type="entry name" value="tail_TIGR02242"/>
    <property type="match status" value="1"/>
</dbReference>
<dbReference type="RefSeq" id="WP_102136619.1">
    <property type="nucleotide sequence ID" value="NZ_LN890656.1"/>
</dbReference>
<accession>A0A160TAS9</accession>
<name>A0A160TAS9_9CHLR</name>
<organism evidence="2 3">
    <name type="scientific">Candidatus Promineifilum breve</name>
    <dbReference type="NCBI Taxonomy" id="1806508"/>
    <lineage>
        <taxon>Bacteria</taxon>
        <taxon>Bacillati</taxon>
        <taxon>Chloroflexota</taxon>
        <taxon>Ardenticatenia</taxon>
        <taxon>Candidatus Promineifilales</taxon>
        <taxon>Candidatus Promineifilaceae</taxon>
        <taxon>Candidatus Promineifilum</taxon>
    </lineage>
</organism>
<dbReference type="AlphaFoldDB" id="A0A160TAS9"/>
<dbReference type="KEGG" id="pbf:CFX0092_B0686"/>
<evidence type="ECO:0000313" key="3">
    <source>
        <dbReference type="Proteomes" id="UP000215027"/>
    </source>
</evidence>